<dbReference type="InterPro" id="IPR041586">
    <property type="entry name" value="PsrA_TetR_C"/>
</dbReference>
<dbReference type="PRINTS" id="PR00455">
    <property type="entry name" value="HTHTETR"/>
</dbReference>
<dbReference type="PANTHER" id="PTHR30055:SF181">
    <property type="entry name" value="BLR6905 PROTEIN"/>
    <property type="match status" value="1"/>
</dbReference>
<dbReference type="InterPro" id="IPR023772">
    <property type="entry name" value="DNA-bd_HTH_TetR-type_CS"/>
</dbReference>
<dbReference type="SUPFAM" id="SSF48498">
    <property type="entry name" value="Tetracyclin repressor-like, C-terminal domain"/>
    <property type="match status" value="1"/>
</dbReference>
<keyword evidence="1 2" id="KW-0238">DNA-binding</keyword>
<comment type="caution">
    <text evidence="5">The sequence shown here is derived from an EMBL/GenBank/DDBJ whole genome shotgun (WGS) entry which is preliminary data.</text>
</comment>
<dbReference type="PANTHER" id="PTHR30055">
    <property type="entry name" value="HTH-TYPE TRANSCRIPTIONAL REGULATOR RUTR"/>
    <property type="match status" value="1"/>
</dbReference>
<dbReference type="RefSeq" id="WP_191742659.1">
    <property type="nucleotide sequence ID" value="NZ_JACSQU010000001.1"/>
</dbReference>
<dbReference type="Proteomes" id="UP000638918">
    <property type="component" value="Unassembled WGS sequence"/>
</dbReference>
<evidence type="ECO:0000259" key="4">
    <source>
        <dbReference type="PROSITE" id="PS50977"/>
    </source>
</evidence>
<dbReference type="InterPro" id="IPR009057">
    <property type="entry name" value="Homeodomain-like_sf"/>
</dbReference>
<dbReference type="InterPro" id="IPR036271">
    <property type="entry name" value="Tet_transcr_reg_TetR-rel_C_sf"/>
</dbReference>
<dbReference type="Pfam" id="PF17939">
    <property type="entry name" value="TetR_C_30"/>
    <property type="match status" value="1"/>
</dbReference>
<name>A0ABR8QXH0_9CAUL</name>
<dbReference type="Gene3D" id="1.10.357.10">
    <property type="entry name" value="Tetracycline Repressor, domain 2"/>
    <property type="match status" value="1"/>
</dbReference>
<dbReference type="PROSITE" id="PS50977">
    <property type="entry name" value="HTH_TETR_2"/>
    <property type="match status" value="1"/>
</dbReference>
<dbReference type="InterPro" id="IPR050109">
    <property type="entry name" value="HTH-type_TetR-like_transc_reg"/>
</dbReference>
<evidence type="ECO:0000256" key="3">
    <source>
        <dbReference type="SAM" id="MobiDB-lite"/>
    </source>
</evidence>
<dbReference type="EMBL" id="JACSQU010000001">
    <property type="protein sequence ID" value="MBD7940219.1"/>
    <property type="molecule type" value="Genomic_DNA"/>
</dbReference>
<evidence type="ECO:0000256" key="2">
    <source>
        <dbReference type="PROSITE-ProRule" id="PRU00335"/>
    </source>
</evidence>
<evidence type="ECO:0000313" key="5">
    <source>
        <dbReference type="EMBL" id="MBD7940219.1"/>
    </source>
</evidence>
<feature type="domain" description="HTH tetR-type" evidence="4">
    <location>
        <begin position="29"/>
        <end position="89"/>
    </location>
</feature>
<dbReference type="PROSITE" id="PS01081">
    <property type="entry name" value="HTH_TETR_1"/>
    <property type="match status" value="1"/>
</dbReference>
<dbReference type="Pfam" id="PF00440">
    <property type="entry name" value="TetR_N"/>
    <property type="match status" value="1"/>
</dbReference>
<feature type="DNA-binding region" description="H-T-H motif" evidence="2">
    <location>
        <begin position="52"/>
        <end position="71"/>
    </location>
</feature>
<reference evidence="5 6" key="1">
    <citation type="submission" date="2020-08" db="EMBL/GenBank/DDBJ databases">
        <title>A Genomic Blueprint of the Chicken Gut Microbiome.</title>
        <authorList>
            <person name="Gilroy R."/>
            <person name="Ravi A."/>
            <person name="Getino M."/>
            <person name="Pursley I."/>
            <person name="Horton D.L."/>
            <person name="Alikhan N.-F."/>
            <person name="Baker D."/>
            <person name="Gharbi K."/>
            <person name="Hall N."/>
            <person name="Watson M."/>
            <person name="Adriaenssens E.M."/>
            <person name="Foster-Nyarko E."/>
            <person name="Jarju S."/>
            <person name="Secka A."/>
            <person name="Antonio M."/>
            <person name="Oren A."/>
            <person name="Chaudhuri R."/>
            <person name="La Ragione R.M."/>
            <person name="Hildebrand F."/>
            <person name="Pallen M.J."/>
        </authorList>
    </citation>
    <scope>NUCLEOTIDE SEQUENCE [LARGE SCALE GENOMIC DNA]</scope>
    <source>
        <strain evidence="5 6">Sa3CVA3</strain>
    </source>
</reference>
<evidence type="ECO:0000256" key="1">
    <source>
        <dbReference type="ARBA" id="ARBA00023125"/>
    </source>
</evidence>
<accession>A0ABR8QXH0</accession>
<sequence>MASDAAPKSSVAPRKPAARPRRSKVEQRAETMEQILDAAEYLFSVHGLYGVTLKDVAQRVGVHHTLLNYYFTDKKKLYDDVIARRAGVTVALRMKALEDCEAAAEGGRPTVEAALRAFLDTDLDLYSQGGENWKNYGVLGALSSNTPYGAELMDFHFDPVVLKLIELLKRALPDCAEEDIFWGYHFVTGALMLTLARTGRINRLSGGLCDSDDFEAVKNRMARFMAAGFMAICEGAGGSREAAALAAMTGALSND</sequence>
<dbReference type="InterPro" id="IPR001647">
    <property type="entry name" value="HTH_TetR"/>
</dbReference>
<dbReference type="SUPFAM" id="SSF46689">
    <property type="entry name" value="Homeodomain-like"/>
    <property type="match status" value="1"/>
</dbReference>
<keyword evidence="6" id="KW-1185">Reference proteome</keyword>
<gene>
    <name evidence="5" type="ORF">H9656_02345</name>
</gene>
<proteinExistence type="predicted"/>
<feature type="region of interest" description="Disordered" evidence="3">
    <location>
        <begin position="1"/>
        <end position="26"/>
    </location>
</feature>
<evidence type="ECO:0000313" key="6">
    <source>
        <dbReference type="Proteomes" id="UP000638918"/>
    </source>
</evidence>
<protein>
    <submittedName>
        <fullName evidence="5">TetR/AcrR family transcriptional regulator</fullName>
    </submittedName>
</protein>
<organism evidence="5 6">
    <name type="scientific">Brevundimonas guildfordensis</name>
    <dbReference type="NCBI Taxonomy" id="2762241"/>
    <lineage>
        <taxon>Bacteria</taxon>
        <taxon>Pseudomonadati</taxon>
        <taxon>Pseudomonadota</taxon>
        <taxon>Alphaproteobacteria</taxon>
        <taxon>Caulobacterales</taxon>
        <taxon>Caulobacteraceae</taxon>
        <taxon>Brevundimonas</taxon>
    </lineage>
</organism>